<dbReference type="Proteomes" id="UP000324104">
    <property type="component" value="Unassembled WGS sequence"/>
</dbReference>
<keyword evidence="2" id="KW-1185">Reference proteome</keyword>
<dbReference type="AlphaFoldDB" id="A0A5D5AEX8"/>
<organism evidence="1 2">
    <name type="scientific">Natrialba swarupiae</name>
    <dbReference type="NCBI Taxonomy" id="2448032"/>
    <lineage>
        <taxon>Archaea</taxon>
        <taxon>Methanobacteriati</taxon>
        <taxon>Methanobacteriota</taxon>
        <taxon>Stenosarchaea group</taxon>
        <taxon>Halobacteria</taxon>
        <taxon>Halobacteriales</taxon>
        <taxon>Natrialbaceae</taxon>
        <taxon>Natrialba</taxon>
    </lineage>
</organism>
<comment type="caution">
    <text evidence="1">The sequence shown here is derived from an EMBL/GenBank/DDBJ whole genome shotgun (WGS) entry which is preliminary data.</text>
</comment>
<evidence type="ECO:0000313" key="1">
    <source>
        <dbReference type="EMBL" id="TYT60306.1"/>
    </source>
</evidence>
<proteinExistence type="predicted"/>
<protein>
    <submittedName>
        <fullName evidence="1">Uncharacterized protein</fullName>
    </submittedName>
</protein>
<accession>A0A5D5AEX8</accession>
<gene>
    <name evidence="1" type="ORF">FYC77_19585</name>
</gene>
<sequence length="276" mass="32150">MSRAVIDRTWNTFEIILFEASVLYNTWNYRNERASVDPSLIIEFDPDEIKKLSSGRFHWITATGTIKSGDWDLNSEIFIEGHNRWISFRRHYYNGRPWSQTTFYNNNVEKINSNETAKFETVEALNRKCSEIDNIFKQIEEEGYKRQIELIEDGETGYIGDGGLGFGLNTHKNILRHEISVDIARNGEPLLNEGRHRITIVKLIGLSTVPVRVVTRHSEWQSLRNRICQEIAHRDNTDRNEMERIVGGIIDEYNYDVVLGIEHPDIQALLEHKLCD</sequence>
<evidence type="ECO:0000313" key="2">
    <source>
        <dbReference type="Proteomes" id="UP000324104"/>
    </source>
</evidence>
<reference evidence="1 2" key="1">
    <citation type="submission" date="2019-08" db="EMBL/GenBank/DDBJ databases">
        <title>Archaea genome.</title>
        <authorList>
            <person name="Kajale S."/>
            <person name="Shouche Y."/>
            <person name="Deshpande N."/>
            <person name="Sharma A."/>
        </authorList>
    </citation>
    <scope>NUCLEOTIDE SEQUENCE [LARGE SCALE GENOMIC DNA]</scope>
    <source>
        <strain evidence="1 2">ESP3B_9</strain>
    </source>
</reference>
<dbReference type="RefSeq" id="WP_149083179.1">
    <property type="nucleotide sequence ID" value="NZ_VTAW01000053.1"/>
</dbReference>
<dbReference type="EMBL" id="VTAW01000053">
    <property type="protein sequence ID" value="TYT60306.1"/>
    <property type="molecule type" value="Genomic_DNA"/>
</dbReference>
<name>A0A5D5AEX8_9EURY</name>